<feature type="region of interest" description="Disordered" evidence="1">
    <location>
        <begin position="79"/>
        <end position="116"/>
    </location>
</feature>
<evidence type="ECO:0000313" key="2">
    <source>
        <dbReference type="EMBL" id="QCW05309.1"/>
    </source>
</evidence>
<dbReference type="RefSeq" id="WP_138655766.1">
    <property type="nucleotide sequence ID" value="NZ_CP040639.1"/>
</dbReference>
<evidence type="ECO:0000313" key="3">
    <source>
        <dbReference type="Proteomes" id="UP000307562"/>
    </source>
</evidence>
<organism evidence="2 3">
    <name type="scientific">Natrinema pallidum</name>
    <dbReference type="NCBI Taxonomy" id="69527"/>
    <lineage>
        <taxon>Archaea</taxon>
        <taxon>Methanobacteriati</taxon>
        <taxon>Methanobacteriota</taxon>
        <taxon>Stenosarchaea group</taxon>
        <taxon>Halobacteria</taxon>
        <taxon>Halobacteriales</taxon>
        <taxon>Natrialbaceae</taxon>
        <taxon>Natrinema</taxon>
    </lineage>
</organism>
<evidence type="ECO:0000256" key="1">
    <source>
        <dbReference type="SAM" id="MobiDB-lite"/>
    </source>
</evidence>
<geneLocation type="plasmid" evidence="3">
    <name>pnpa70</name>
</geneLocation>
<sequence>MSDTRDNKFTLKLNDLEKQRLEKLADAYDCNQSALLRQYINGGWDALFGETHPEAFDRHDTEMGDVLSGEIEPDEIDDELKIDGESPPQIPAADGGAGAAVSPGSHTPTQTPQDLAKAGPALSWDELTEAIETHWGDGLEIHPDRVEPETLKNNRDMGAKIIAGIIRSEEDVVPEVLIEQRIEDYLGHKVTRTDYDAGLEYKIDQYKPLIIDYLEAHPGTRTDLHYVSPGAAEGDLPSFVTNTLESLQENQHVLDINEWAEENDLLEHQIKSKEIELWLENVTAFRHDLLDLKRVYKNPAFIEILIESDIDYPEDSYQDPVKWLKAVCESWLEQYAEVDPRARYAAVHTVRETDGELLSPEIDEPAEAVSAFDSGDAPAPVQFAKIRDAIL</sequence>
<keyword evidence="3" id="KW-1185">Reference proteome</keyword>
<protein>
    <submittedName>
        <fullName evidence="2">Uncharacterized protein</fullName>
    </submittedName>
</protein>
<dbReference type="GeneID" id="96158209"/>
<dbReference type="EMBL" id="CP040639">
    <property type="protein sequence ID" value="QCW05309.1"/>
    <property type="molecule type" value="Genomic_DNA"/>
</dbReference>
<reference evidence="3" key="1">
    <citation type="submission" date="2019-05" db="EMBL/GenBank/DDBJ databases">
        <title>Complete Genome Sequence and Methylation Pattern of the Halophilic Archaeon Natrinema pallidum BOL6-1.</title>
        <authorList>
            <person name="DasSarma P."/>
            <person name="DasSarma B.P."/>
            <person name="DasSarma S.L."/>
            <person name="Martinez F.L."/>
            <person name="Guzman D."/>
            <person name="Roberts R.J."/>
            <person name="DasSarma S."/>
        </authorList>
    </citation>
    <scope>NUCLEOTIDE SEQUENCE [LARGE SCALE GENOMIC DNA]</scope>
    <source>
        <strain evidence="3">BOL6-1</strain>
        <plasmid evidence="3">pnpa70</plasmid>
    </source>
</reference>
<accession>A0A4P9TK06</accession>
<dbReference type="KEGG" id="npl:FGF80_18890"/>
<feature type="compositionally biased region" description="Polar residues" evidence="1">
    <location>
        <begin position="104"/>
        <end position="113"/>
    </location>
</feature>
<proteinExistence type="predicted"/>
<gene>
    <name evidence="2" type="ORF">FGF80_18890</name>
</gene>
<keyword evidence="2" id="KW-0614">Plasmid</keyword>
<dbReference type="AlphaFoldDB" id="A0A4P9TK06"/>
<dbReference type="Proteomes" id="UP000307562">
    <property type="component" value="Plasmid pNPA70"/>
</dbReference>
<name>A0A4P9TK06_9EURY</name>